<dbReference type="PANTHER" id="PTHR43039">
    <property type="entry name" value="ESTERASE-RELATED"/>
    <property type="match status" value="1"/>
</dbReference>
<reference evidence="3 4" key="1">
    <citation type="journal article" date="2019" name="Emerg. Microbes Infect.">
        <title>Comprehensive subspecies identification of 175 nontuberculous mycobacteria species based on 7547 genomic profiles.</title>
        <authorList>
            <person name="Matsumoto Y."/>
            <person name="Kinjo T."/>
            <person name="Motooka D."/>
            <person name="Nabeya D."/>
            <person name="Jung N."/>
            <person name="Uechi K."/>
            <person name="Horii T."/>
            <person name="Iida T."/>
            <person name="Fujita J."/>
            <person name="Nakamura S."/>
        </authorList>
    </citation>
    <scope>NUCLEOTIDE SEQUENCE [LARGE SCALE GENOMIC DNA]</scope>
    <source>
        <strain evidence="3 4">JCM 14742</strain>
    </source>
</reference>
<dbReference type="Proteomes" id="UP000467105">
    <property type="component" value="Chromosome"/>
</dbReference>
<proteinExistence type="inferred from homology"/>
<dbReference type="EMBL" id="AP022614">
    <property type="protein sequence ID" value="BBZ44325.1"/>
    <property type="molecule type" value="Genomic_DNA"/>
</dbReference>
<evidence type="ECO:0000313" key="4">
    <source>
        <dbReference type="Proteomes" id="UP000467105"/>
    </source>
</evidence>
<dbReference type="SUPFAM" id="SSF53474">
    <property type="entry name" value="alpha/beta-Hydrolases"/>
    <property type="match status" value="1"/>
</dbReference>
<evidence type="ECO:0000259" key="2">
    <source>
        <dbReference type="Pfam" id="PF12697"/>
    </source>
</evidence>
<protein>
    <submittedName>
        <fullName evidence="3">Hydrolase</fullName>
    </submittedName>
</protein>
<organism evidence="3 4">
    <name type="scientific">Mycobacterium parmense</name>
    <dbReference type="NCBI Taxonomy" id="185642"/>
    <lineage>
        <taxon>Bacteria</taxon>
        <taxon>Bacillati</taxon>
        <taxon>Actinomycetota</taxon>
        <taxon>Actinomycetes</taxon>
        <taxon>Mycobacteriales</taxon>
        <taxon>Mycobacteriaceae</taxon>
        <taxon>Mycobacterium</taxon>
        <taxon>Mycobacterium simiae complex</taxon>
    </lineage>
</organism>
<keyword evidence="3" id="KW-0378">Hydrolase</keyword>
<dbReference type="AlphaFoldDB" id="A0A7I7YR60"/>
<dbReference type="Gene3D" id="3.40.50.1820">
    <property type="entry name" value="alpha/beta hydrolase"/>
    <property type="match status" value="1"/>
</dbReference>
<dbReference type="GO" id="GO:0016787">
    <property type="term" value="F:hydrolase activity"/>
    <property type="evidence" value="ECO:0007669"/>
    <property type="project" value="UniProtKB-KW"/>
</dbReference>
<dbReference type="PRINTS" id="PR00111">
    <property type="entry name" value="ABHYDROLASE"/>
</dbReference>
<evidence type="ECO:0000313" key="3">
    <source>
        <dbReference type="EMBL" id="BBZ44325.1"/>
    </source>
</evidence>
<keyword evidence="4" id="KW-1185">Reference proteome</keyword>
<accession>A0A7I7YR60</accession>
<feature type="domain" description="AB hydrolase-1" evidence="2">
    <location>
        <begin position="2"/>
        <end position="227"/>
    </location>
</feature>
<sequence length="235" mass="25894">MWRLVVDRLKPDFRLLLLDHVGCGESDPACWDARKYSSLAGYAADIVDIVRELDLRDVVFVGHSVAAMIGALAIIAEPDRFAKLVMLTPSPRYVDDDGYRGGFSQSDIDELLESMELNYLGWSHAMAPVIMGTPDRPQLQDELVETFCRNDPAHARVFARATFLSDNRDDLGRIPVPTLVIECAQDAIAPREVGAYVNEHIPDSRLVTLEATGHCPQLSAPDATASAISAFARWA</sequence>
<comment type="similarity">
    <text evidence="1">Belongs to the AB hydrolase superfamily.</text>
</comment>
<name>A0A7I7YR60_9MYCO</name>
<dbReference type="Pfam" id="PF12697">
    <property type="entry name" value="Abhydrolase_6"/>
    <property type="match status" value="1"/>
</dbReference>
<dbReference type="InterPro" id="IPR029058">
    <property type="entry name" value="AB_hydrolase_fold"/>
</dbReference>
<dbReference type="InterPro" id="IPR000073">
    <property type="entry name" value="AB_hydrolase_1"/>
</dbReference>
<evidence type="ECO:0000256" key="1">
    <source>
        <dbReference type="ARBA" id="ARBA00008645"/>
    </source>
</evidence>
<gene>
    <name evidence="3" type="ORF">MPRM_16060</name>
</gene>